<accession>A0ABN9TYA9</accession>
<comment type="caution">
    <text evidence="1">The sequence shown here is derived from an EMBL/GenBank/DDBJ whole genome shotgun (WGS) entry which is preliminary data.</text>
</comment>
<evidence type="ECO:0000313" key="2">
    <source>
        <dbReference type="Proteomes" id="UP001189429"/>
    </source>
</evidence>
<protein>
    <submittedName>
        <fullName evidence="1">Uncharacterized protein</fullName>
    </submittedName>
</protein>
<organism evidence="1 2">
    <name type="scientific">Prorocentrum cordatum</name>
    <dbReference type="NCBI Taxonomy" id="2364126"/>
    <lineage>
        <taxon>Eukaryota</taxon>
        <taxon>Sar</taxon>
        <taxon>Alveolata</taxon>
        <taxon>Dinophyceae</taxon>
        <taxon>Prorocentrales</taxon>
        <taxon>Prorocentraceae</taxon>
        <taxon>Prorocentrum</taxon>
    </lineage>
</organism>
<sequence>MPREPLMPWTGAAPTEVVRELLVKLLLVCSVRSECLLDFFTNEEIDVSTPACAGALYAEVLRYNGTVFPGYRPGKARKVHTTEQLTFGMGKLIEAILVPYWKDPTVYDHVLCEPAGLKNP</sequence>
<name>A0ABN9TYA9_9DINO</name>
<evidence type="ECO:0000313" key="1">
    <source>
        <dbReference type="EMBL" id="CAK0851316.1"/>
    </source>
</evidence>
<keyword evidence="2" id="KW-1185">Reference proteome</keyword>
<dbReference type="Proteomes" id="UP001189429">
    <property type="component" value="Unassembled WGS sequence"/>
</dbReference>
<dbReference type="EMBL" id="CAUYUJ010015226">
    <property type="protein sequence ID" value="CAK0851316.1"/>
    <property type="molecule type" value="Genomic_DNA"/>
</dbReference>
<proteinExistence type="predicted"/>
<reference evidence="1" key="1">
    <citation type="submission" date="2023-10" db="EMBL/GenBank/DDBJ databases">
        <authorList>
            <person name="Chen Y."/>
            <person name="Shah S."/>
            <person name="Dougan E. K."/>
            <person name="Thang M."/>
            <person name="Chan C."/>
        </authorList>
    </citation>
    <scope>NUCLEOTIDE SEQUENCE [LARGE SCALE GENOMIC DNA]</scope>
</reference>
<gene>
    <name evidence="1" type="ORF">PCOR1329_LOCUS43481</name>
</gene>